<dbReference type="SUPFAM" id="SSF55874">
    <property type="entry name" value="ATPase domain of HSP90 chaperone/DNA topoisomerase II/histidine kinase"/>
    <property type="match status" value="1"/>
</dbReference>
<dbReference type="InterPro" id="IPR003594">
    <property type="entry name" value="HATPase_dom"/>
</dbReference>
<evidence type="ECO:0000256" key="4">
    <source>
        <dbReference type="ARBA" id="ARBA00022777"/>
    </source>
</evidence>
<evidence type="ECO:0000256" key="3">
    <source>
        <dbReference type="ARBA" id="ARBA00022741"/>
    </source>
</evidence>
<organism evidence="8">
    <name type="scientific">hydrothermal vent metagenome</name>
    <dbReference type="NCBI Taxonomy" id="652676"/>
    <lineage>
        <taxon>unclassified sequences</taxon>
        <taxon>metagenomes</taxon>
        <taxon>ecological metagenomes</taxon>
    </lineage>
</organism>
<name>A0A3B1CA83_9ZZZZ</name>
<keyword evidence="1" id="KW-0597">Phosphoprotein</keyword>
<dbReference type="PRINTS" id="PR00344">
    <property type="entry name" value="BCTRLSENSOR"/>
</dbReference>
<keyword evidence="3" id="KW-0547">Nucleotide-binding</keyword>
<dbReference type="GO" id="GO:0000155">
    <property type="term" value="F:phosphorelay sensor kinase activity"/>
    <property type="evidence" value="ECO:0007669"/>
    <property type="project" value="InterPro"/>
</dbReference>
<dbReference type="Gene3D" id="3.30.565.10">
    <property type="entry name" value="Histidine kinase-like ATPase, C-terminal domain"/>
    <property type="match status" value="1"/>
</dbReference>
<gene>
    <name evidence="8" type="ORF">MNBD_NITROSPINAE02-1461</name>
</gene>
<dbReference type="AlphaFoldDB" id="A0A3B1CA83"/>
<evidence type="ECO:0000259" key="7">
    <source>
        <dbReference type="PROSITE" id="PS50109"/>
    </source>
</evidence>
<dbReference type="InterPro" id="IPR036890">
    <property type="entry name" value="HATPase_C_sf"/>
</dbReference>
<accession>A0A3B1CA83</accession>
<evidence type="ECO:0000313" key="8">
    <source>
        <dbReference type="EMBL" id="VAX20884.1"/>
    </source>
</evidence>
<dbReference type="SMART" id="SM00065">
    <property type="entry name" value="GAF"/>
    <property type="match status" value="1"/>
</dbReference>
<keyword evidence="4" id="KW-0418">Kinase</keyword>
<dbReference type="Gene3D" id="1.10.287.130">
    <property type="match status" value="1"/>
</dbReference>
<dbReference type="InterPro" id="IPR029016">
    <property type="entry name" value="GAF-like_dom_sf"/>
</dbReference>
<dbReference type="SMART" id="SM00388">
    <property type="entry name" value="HisKA"/>
    <property type="match status" value="1"/>
</dbReference>
<proteinExistence type="predicted"/>
<dbReference type="Pfam" id="PF13185">
    <property type="entry name" value="GAF_2"/>
    <property type="match status" value="1"/>
</dbReference>
<keyword evidence="5" id="KW-0067">ATP-binding</keyword>
<evidence type="ECO:0000256" key="6">
    <source>
        <dbReference type="ARBA" id="ARBA00023012"/>
    </source>
</evidence>
<dbReference type="EMBL" id="UOGE01000062">
    <property type="protein sequence ID" value="VAX20884.1"/>
    <property type="molecule type" value="Genomic_DNA"/>
</dbReference>
<dbReference type="InterPro" id="IPR005467">
    <property type="entry name" value="His_kinase_dom"/>
</dbReference>
<dbReference type="InterPro" id="IPR004358">
    <property type="entry name" value="Sig_transdc_His_kin-like_C"/>
</dbReference>
<dbReference type="GO" id="GO:0005524">
    <property type="term" value="F:ATP binding"/>
    <property type="evidence" value="ECO:0007669"/>
    <property type="project" value="UniProtKB-KW"/>
</dbReference>
<feature type="domain" description="Histidine kinase" evidence="7">
    <location>
        <begin position="174"/>
        <end position="382"/>
    </location>
</feature>
<dbReference type="SUPFAM" id="SSF47384">
    <property type="entry name" value="Homodimeric domain of signal transducing histidine kinase"/>
    <property type="match status" value="1"/>
</dbReference>
<dbReference type="InterPro" id="IPR036097">
    <property type="entry name" value="HisK_dim/P_sf"/>
</dbReference>
<sequence>MDEKLKMVNFLGQYLAASRSEGQIFDMALMISQNVMGFDHAIIRMLEKDLLITRSHIGFPRDAADIVIKLGEGITGEVAKTGQAIVSEDTQKDPRFLKGVDGCRSELCVPLTYNKATIGVINLESEKPGFFTKQDKSVMETLASQMAAAMETKRLRDELMRAEKLSVVGQMASSILHDIRNDIHTLNISADLLKSRELNPRLVKKVSEMVKGSGENIYGLIEDIFEFVKTGESRLYKKGVNLSGLLRSVLEETKSGTPDNVRVNLSSDESIEIEVDRRRFKRALLNLVSNGVEAMPEGGELTISASVKGGRVVIEIGDTGVGIENWHIEKIWEPLFTHGKKRGTGLGMAIVKKIVEDHGWKIGVESHIGKGTTFTITQARGTP</sequence>
<dbReference type="InterPro" id="IPR003661">
    <property type="entry name" value="HisK_dim/P_dom"/>
</dbReference>
<dbReference type="PANTHER" id="PTHR43065">
    <property type="entry name" value="SENSOR HISTIDINE KINASE"/>
    <property type="match status" value="1"/>
</dbReference>
<dbReference type="SMART" id="SM00387">
    <property type="entry name" value="HATPase_c"/>
    <property type="match status" value="1"/>
</dbReference>
<reference evidence="8" key="1">
    <citation type="submission" date="2018-06" db="EMBL/GenBank/DDBJ databases">
        <authorList>
            <person name="Zhirakovskaya E."/>
        </authorList>
    </citation>
    <scope>NUCLEOTIDE SEQUENCE</scope>
</reference>
<dbReference type="PANTHER" id="PTHR43065:SF10">
    <property type="entry name" value="PEROXIDE STRESS-ACTIVATED HISTIDINE KINASE MAK3"/>
    <property type="match status" value="1"/>
</dbReference>
<keyword evidence="2" id="KW-0808">Transferase</keyword>
<dbReference type="InterPro" id="IPR003018">
    <property type="entry name" value="GAF"/>
</dbReference>
<dbReference type="PROSITE" id="PS50109">
    <property type="entry name" value="HIS_KIN"/>
    <property type="match status" value="1"/>
</dbReference>
<keyword evidence="6" id="KW-0902">Two-component regulatory system</keyword>
<dbReference type="Gene3D" id="3.30.450.40">
    <property type="match status" value="1"/>
</dbReference>
<evidence type="ECO:0000256" key="2">
    <source>
        <dbReference type="ARBA" id="ARBA00022679"/>
    </source>
</evidence>
<evidence type="ECO:0000256" key="1">
    <source>
        <dbReference type="ARBA" id="ARBA00022553"/>
    </source>
</evidence>
<dbReference type="Pfam" id="PF02518">
    <property type="entry name" value="HATPase_c"/>
    <property type="match status" value="1"/>
</dbReference>
<evidence type="ECO:0000256" key="5">
    <source>
        <dbReference type="ARBA" id="ARBA00022840"/>
    </source>
</evidence>
<dbReference type="SUPFAM" id="SSF55781">
    <property type="entry name" value="GAF domain-like"/>
    <property type="match status" value="1"/>
</dbReference>
<protein>
    <recommendedName>
        <fullName evidence="7">Histidine kinase domain-containing protein</fullName>
    </recommendedName>
</protein>